<proteinExistence type="predicted"/>
<comment type="caution">
    <text evidence="1">The sequence shown here is derived from an EMBL/GenBank/DDBJ whole genome shotgun (WGS) entry which is preliminary data.</text>
</comment>
<dbReference type="AlphaFoldDB" id="X1VCH2"/>
<evidence type="ECO:0000313" key="1">
    <source>
        <dbReference type="EMBL" id="GAJ03885.1"/>
    </source>
</evidence>
<dbReference type="SUPFAM" id="SSF53649">
    <property type="entry name" value="Alkaline phosphatase-like"/>
    <property type="match status" value="1"/>
</dbReference>
<dbReference type="EMBL" id="BARW01028898">
    <property type="protein sequence ID" value="GAJ03885.1"/>
    <property type="molecule type" value="Genomic_DNA"/>
</dbReference>
<reference evidence="1" key="1">
    <citation type="journal article" date="2014" name="Front. Microbiol.">
        <title>High frequency of phylogenetically diverse reductive dehalogenase-homologous genes in deep subseafloor sedimentary metagenomes.</title>
        <authorList>
            <person name="Kawai M."/>
            <person name="Futagami T."/>
            <person name="Toyoda A."/>
            <person name="Takaki Y."/>
            <person name="Nishi S."/>
            <person name="Hori S."/>
            <person name="Arai W."/>
            <person name="Tsubouchi T."/>
            <person name="Morono Y."/>
            <person name="Uchiyama I."/>
            <person name="Ito T."/>
            <person name="Fujiyama A."/>
            <person name="Inagaki F."/>
            <person name="Takami H."/>
        </authorList>
    </citation>
    <scope>NUCLEOTIDE SEQUENCE</scope>
    <source>
        <strain evidence="1">Expedition CK06-06</strain>
    </source>
</reference>
<protein>
    <submittedName>
        <fullName evidence="1">Uncharacterized protein</fullName>
    </submittedName>
</protein>
<accession>X1VCH2</accession>
<gene>
    <name evidence="1" type="ORF">S12H4_46556</name>
</gene>
<dbReference type="InterPro" id="IPR017850">
    <property type="entry name" value="Alkaline_phosphatase_core_sf"/>
</dbReference>
<organism evidence="1">
    <name type="scientific">marine sediment metagenome</name>
    <dbReference type="NCBI Taxonomy" id="412755"/>
    <lineage>
        <taxon>unclassified sequences</taxon>
        <taxon>metagenomes</taxon>
        <taxon>ecological metagenomes</taxon>
    </lineage>
</organism>
<sequence>MDGVFVISGPQTKNGITLKKIQMYDVFPTILYSMGLPLPTGLDGRVIKECFSTTIQEKHSLTMDITSSTPGGASGLTEEEKDLVMEQLRSLGYLE</sequence>
<name>X1VCH2_9ZZZZ</name>
<dbReference type="Gene3D" id="3.40.720.10">
    <property type="entry name" value="Alkaline Phosphatase, subunit A"/>
    <property type="match status" value="1"/>
</dbReference>